<keyword evidence="2" id="KW-0479">Metal-binding</keyword>
<dbReference type="KEGG" id="cpor:BED41_05910"/>
<evidence type="ECO:0000313" key="8">
    <source>
        <dbReference type="EMBL" id="ANZ44665.1"/>
    </source>
</evidence>
<keyword evidence="9" id="KW-1185">Reference proteome</keyword>
<keyword evidence="5" id="KW-0482">Metalloprotease</keyword>
<protein>
    <recommendedName>
        <fullName evidence="7">MPN domain-containing protein</fullName>
    </recommendedName>
</protein>
<dbReference type="PANTHER" id="PTHR30471:SF3">
    <property type="entry name" value="UPF0758 PROTEIN YEES-RELATED"/>
    <property type="match status" value="1"/>
</dbReference>
<evidence type="ECO:0000256" key="1">
    <source>
        <dbReference type="ARBA" id="ARBA00022670"/>
    </source>
</evidence>
<dbReference type="InterPro" id="IPR010994">
    <property type="entry name" value="RuvA_2-like"/>
</dbReference>
<dbReference type="InterPro" id="IPR025657">
    <property type="entry name" value="RadC_JAB"/>
</dbReference>
<sequence length="232" mass="25373">MDFSQLPHCERPREKLIKYGPESLSLAELLAILLRTGRKGEDVAALSQSLLKRMGGLEGLARASTAELMQEKGLKEAKVASLAAAIELGKRMVLMKSAESASWRRVLLSKALETKYMERECIFAFFLNAKDRVLGESVLSYGGISGAYLDLPVFFRQAVRVTAAKVIVLHNHPDGCQRPSREDIALTEHIEQGLRFLGMQLKGHYIAAAGGLFPVKGEPLPVNGLEAAADKI</sequence>
<evidence type="ECO:0000256" key="3">
    <source>
        <dbReference type="ARBA" id="ARBA00022801"/>
    </source>
</evidence>
<evidence type="ECO:0000256" key="5">
    <source>
        <dbReference type="ARBA" id="ARBA00023049"/>
    </source>
</evidence>
<dbReference type="AlphaFoldDB" id="A0A1B2I3W0"/>
<dbReference type="InterPro" id="IPR001405">
    <property type="entry name" value="UPF0758"/>
</dbReference>
<dbReference type="EMBL" id="CP016757">
    <property type="protein sequence ID" value="ANZ44665.1"/>
    <property type="molecule type" value="Genomic_DNA"/>
</dbReference>
<dbReference type="GO" id="GO:0006508">
    <property type="term" value="P:proteolysis"/>
    <property type="evidence" value="ECO:0007669"/>
    <property type="project" value="UniProtKB-KW"/>
</dbReference>
<keyword evidence="3" id="KW-0378">Hydrolase</keyword>
<dbReference type="STRING" id="1197717.BED41_05910"/>
<proteinExistence type="inferred from homology"/>
<keyword evidence="1" id="KW-0645">Protease</keyword>
<name>A0A1B2I3W0_9BACT</name>
<dbReference type="RefSeq" id="WP_066744016.1">
    <property type="nucleotide sequence ID" value="NZ_CP016757.1"/>
</dbReference>
<gene>
    <name evidence="8" type="ORF">BED41_05910</name>
</gene>
<dbReference type="Pfam" id="PF04002">
    <property type="entry name" value="RadC"/>
    <property type="match status" value="1"/>
</dbReference>
<dbReference type="PROSITE" id="PS50249">
    <property type="entry name" value="MPN"/>
    <property type="match status" value="1"/>
</dbReference>
<feature type="domain" description="MPN" evidence="7">
    <location>
        <begin position="93"/>
        <end position="221"/>
    </location>
</feature>
<dbReference type="GeneID" id="83057386"/>
<dbReference type="InterPro" id="IPR037518">
    <property type="entry name" value="MPN"/>
</dbReference>
<dbReference type="InterPro" id="IPR046778">
    <property type="entry name" value="UPF0758_N"/>
</dbReference>
<evidence type="ECO:0000256" key="4">
    <source>
        <dbReference type="ARBA" id="ARBA00022833"/>
    </source>
</evidence>
<accession>A0A1B2I3W0</accession>
<dbReference type="Proteomes" id="UP000093044">
    <property type="component" value="Chromosome"/>
</dbReference>
<evidence type="ECO:0000256" key="6">
    <source>
        <dbReference type="RuleBase" id="RU003797"/>
    </source>
</evidence>
<dbReference type="Pfam" id="PF20582">
    <property type="entry name" value="UPF0758_N"/>
    <property type="match status" value="1"/>
</dbReference>
<dbReference type="PANTHER" id="PTHR30471">
    <property type="entry name" value="DNA REPAIR PROTEIN RADC"/>
    <property type="match status" value="1"/>
</dbReference>
<dbReference type="NCBIfam" id="TIGR00608">
    <property type="entry name" value="radc"/>
    <property type="match status" value="1"/>
</dbReference>
<organism evidence="8 9">
    <name type="scientific">Cloacibacillus porcorum</name>
    <dbReference type="NCBI Taxonomy" id="1197717"/>
    <lineage>
        <taxon>Bacteria</taxon>
        <taxon>Thermotogati</taxon>
        <taxon>Synergistota</taxon>
        <taxon>Synergistia</taxon>
        <taxon>Synergistales</taxon>
        <taxon>Synergistaceae</taxon>
        <taxon>Cloacibacillus</taxon>
    </lineage>
</organism>
<evidence type="ECO:0000313" key="9">
    <source>
        <dbReference type="Proteomes" id="UP000093044"/>
    </source>
</evidence>
<dbReference type="GO" id="GO:0008237">
    <property type="term" value="F:metallopeptidase activity"/>
    <property type="evidence" value="ECO:0007669"/>
    <property type="project" value="UniProtKB-KW"/>
</dbReference>
<dbReference type="Gene3D" id="3.40.140.10">
    <property type="entry name" value="Cytidine Deaminase, domain 2"/>
    <property type="match status" value="1"/>
</dbReference>
<keyword evidence="4" id="KW-0862">Zinc</keyword>
<dbReference type="GO" id="GO:0046872">
    <property type="term" value="F:metal ion binding"/>
    <property type="evidence" value="ECO:0007669"/>
    <property type="project" value="UniProtKB-KW"/>
</dbReference>
<dbReference type="SUPFAM" id="SSF47781">
    <property type="entry name" value="RuvA domain 2-like"/>
    <property type="match status" value="1"/>
</dbReference>
<reference evidence="8" key="1">
    <citation type="submission" date="2016-08" db="EMBL/GenBank/DDBJ databases">
        <title>Complete genome of Cloacibacillus porcorum.</title>
        <authorList>
            <person name="Looft T."/>
            <person name="Bayles D.O."/>
            <person name="Alt D.P."/>
        </authorList>
    </citation>
    <scope>NUCLEOTIDE SEQUENCE [LARGE SCALE GENOMIC DNA]</scope>
    <source>
        <strain evidence="8">CL-84</strain>
    </source>
</reference>
<evidence type="ECO:0000259" key="7">
    <source>
        <dbReference type="PROSITE" id="PS50249"/>
    </source>
</evidence>
<comment type="similarity">
    <text evidence="6">Belongs to the UPF0758 family.</text>
</comment>
<evidence type="ECO:0000256" key="2">
    <source>
        <dbReference type="ARBA" id="ARBA00022723"/>
    </source>
</evidence>
<dbReference type="OrthoDB" id="9804482at2"/>